<protein>
    <submittedName>
        <fullName evidence="1">Uncharacterized protein</fullName>
    </submittedName>
</protein>
<dbReference type="RefSeq" id="WP_201083099.1">
    <property type="nucleotide sequence ID" value="NZ_CP067422.1"/>
</dbReference>
<keyword evidence="2" id="KW-1185">Reference proteome</keyword>
<dbReference type="EMBL" id="CP067422">
    <property type="protein sequence ID" value="QQP93494.1"/>
    <property type="molecule type" value="Genomic_DNA"/>
</dbReference>
<proteinExistence type="predicted"/>
<keyword evidence="1" id="KW-0614">Plasmid</keyword>
<organism evidence="1 2">
    <name type="scientific">Skermanella cutis</name>
    <dbReference type="NCBI Taxonomy" id="2775420"/>
    <lineage>
        <taxon>Bacteria</taxon>
        <taxon>Pseudomonadati</taxon>
        <taxon>Pseudomonadota</taxon>
        <taxon>Alphaproteobacteria</taxon>
        <taxon>Rhodospirillales</taxon>
        <taxon>Azospirillaceae</taxon>
        <taxon>Skermanella</taxon>
    </lineage>
</organism>
<accession>A0ABX7BGK0</accession>
<evidence type="ECO:0000313" key="2">
    <source>
        <dbReference type="Proteomes" id="UP000595197"/>
    </source>
</evidence>
<name>A0ABX7BGK0_9PROT</name>
<sequence>MPFRRRLILVLVRDGPRADPPYFLALFPLAAELLGLPEGFRGTGWASRAQAERVGRLTLDVAAAQAATSGPIPPGPRAAERDGMLKAVAVPLAPEPDGTAAYDRPVLIAVAWPDPRRTDQLL</sequence>
<evidence type="ECO:0000313" key="1">
    <source>
        <dbReference type="EMBL" id="QQP93494.1"/>
    </source>
</evidence>
<reference evidence="1" key="1">
    <citation type="submission" date="2021-02" db="EMBL/GenBank/DDBJ databases">
        <title>Skermanella TT6 skin isolate.</title>
        <authorList>
            <person name="Lee K."/>
            <person name="Ganzorig M."/>
        </authorList>
    </citation>
    <scope>NUCLEOTIDE SEQUENCE</scope>
    <source>
        <strain evidence="1">TT6</strain>
    </source>
</reference>
<geneLocation type="plasmid" evidence="1 2">
    <name>pTT6-2</name>
</geneLocation>
<gene>
    <name evidence="1" type="ORF">IGS68_33270</name>
</gene>
<dbReference type="Proteomes" id="UP000595197">
    <property type="component" value="Plasmid pTT6-2"/>
</dbReference>